<evidence type="ECO:0000256" key="3">
    <source>
        <dbReference type="SAM" id="Phobius"/>
    </source>
</evidence>
<dbReference type="RefSeq" id="WP_225675096.1">
    <property type="nucleotide sequence ID" value="NZ_JAEDAH010000059.1"/>
</dbReference>
<evidence type="ECO:0000256" key="1">
    <source>
        <dbReference type="SAM" id="Coils"/>
    </source>
</evidence>
<sequence length="277" mass="31342">MDTTASASKISDDARRLLGTLSTQAGDIEAAFSHHYQQTLHSLRQTQGDDALETLENTLRSLRQARQHLLHPAAETEPQINTPESDIPGPADIAPQLSESRNQPLTAPQAARHSERSDITHRLLSLTAVIMFVMLTATSGWFINHLQQQIVQLQDISEAQTQQLVRMQDIHLGERRQWLAQQDLQQRQIIRQQDAIEQQHNQYTSLQQQLAHREQQLVALEASSRQQQQHIQHLNRVSDQLISSLCDDSASLSPAVGSHMRADYLQRCSNSWRLAAQ</sequence>
<accession>A0ABS7ZV37</accession>
<feature type="transmembrane region" description="Helical" evidence="3">
    <location>
        <begin position="123"/>
        <end position="143"/>
    </location>
</feature>
<dbReference type="Proteomes" id="UP000714380">
    <property type="component" value="Unassembled WGS sequence"/>
</dbReference>
<reference evidence="4 5" key="1">
    <citation type="submission" date="2020-12" db="EMBL/GenBank/DDBJ databases">
        <title>Novel Thalassolituus-related marine hydrocarbonoclastic bacteria mediated algae-derived hydrocarbons mineralization in twilight zone of the northern South China Sea.</title>
        <authorList>
            <person name="Dong C."/>
        </authorList>
    </citation>
    <scope>NUCLEOTIDE SEQUENCE [LARGE SCALE GENOMIC DNA]</scope>
    <source>
        <strain evidence="4 5">IMCC1826</strain>
    </source>
</reference>
<keyword evidence="5" id="KW-1185">Reference proteome</keyword>
<name>A0ABS7ZV37_9GAMM</name>
<keyword evidence="1" id="KW-0175">Coiled coil</keyword>
<evidence type="ECO:0000256" key="2">
    <source>
        <dbReference type="SAM" id="MobiDB-lite"/>
    </source>
</evidence>
<dbReference type="EMBL" id="JAEDAH010000059">
    <property type="protein sequence ID" value="MCA6064276.1"/>
    <property type="molecule type" value="Genomic_DNA"/>
</dbReference>
<feature type="region of interest" description="Disordered" evidence="2">
    <location>
        <begin position="72"/>
        <end position="116"/>
    </location>
</feature>
<keyword evidence="3" id="KW-1133">Transmembrane helix</keyword>
<feature type="coiled-coil region" evidence="1">
    <location>
        <begin position="189"/>
        <end position="223"/>
    </location>
</feature>
<feature type="compositionally biased region" description="Polar residues" evidence="2">
    <location>
        <begin position="97"/>
        <end position="106"/>
    </location>
</feature>
<proteinExistence type="predicted"/>
<evidence type="ECO:0000313" key="4">
    <source>
        <dbReference type="EMBL" id="MCA6064276.1"/>
    </source>
</evidence>
<keyword evidence="3" id="KW-0812">Transmembrane</keyword>
<comment type="caution">
    <text evidence="4">The sequence shown here is derived from an EMBL/GenBank/DDBJ whole genome shotgun (WGS) entry which is preliminary data.</text>
</comment>
<organism evidence="4 5">
    <name type="scientific">Thalassolituus marinus</name>
    <dbReference type="NCBI Taxonomy" id="671053"/>
    <lineage>
        <taxon>Bacteria</taxon>
        <taxon>Pseudomonadati</taxon>
        <taxon>Pseudomonadota</taxon>
        <taxon>Gammaproteobacteria</taxon>
        <taxon>Oceanospirillales</taxon>
        <taxon>Oceanospirillaceae</taxon>
        <taxon>Thalassolituus</taxon>
    </lineage>
</organism>
<keyword evidence="3" id="KW-0472">Membrane</keyword>
<gene>
    <name evidence="4" type="ORF">I9W95_11725</name>
</gene>
<protein>
    <submittedName>
        <fullName evidence="4">Uncharacterized protein</fullName>
    </submittedName>
</protein>
<evidence type="ECO:0000313" key="5">
    <source>
        <dbReference type="Proteomes" id="UP000714380"/>
    </source>
</evidence>